<sequence>MGGGMVAMLFSDIEGSTLLLRRLGDRYLEALEDHRRILRAVWTAYGGTEMGTEGDSFFVVFGTAGEAVRAAVDGQRRLEDHRWPDDERLRVRMGIHTGTPGVYDGDYWGLDVHLAARIGAAAQGGQIVVSAVTGELTQLPDGVTLRDLGTHHLKDIPEPEHLLQVTVDGLKAEFPPPRTLGTSTSLPASATPLLGREQDLDRVTGLLDRPDVRLVTLTGPGGSGKTRLAIGVAAELTTRFPGGVYFVPLAAVTSARVLWTTIAEVLDIPPRERGRIVAYLAQRTLLLVLDNLEQLPDAGKVVAEIIEGAPHVKLVATSRRALGLTGEHLHPVLPLTDAAVELFVQRAQAVRPTFTLTDENTADVVAICRRLDGLPLAIELCAPRVRLLSVKELLARIDQALDIASTSTATPERQRTLRDTIAWSYELLGPEHRRTFRCLAVFAGGADLAAVEKVATGIDPLDALAELHDANLITLSDGPDGTRVRLLETVRRYAADELQATDEDAGVRGIHACYYADLAEIIEDTKKTTSDLPLDRAEIDLDNFRTALSWATGHDIRTALRLCSALAWVWTVGGYLAESRAWHEQIVTAAGTTSSPELAACLRGFSNVLLIQGEAEHAEEMAARSVEMAQRLGDPAGIAYGMTVLGSMQGQRGDARAARATLTEAVERLRSLDDEWRLARVLNHLGGIEEELGNFEHAEELLRESLRITESHGDAHELAIVGQNFAYLLTLAGRLDEAGELARGLVPTVVALGSPTLTMAFSNTVMNLLIRRGDPVRAAHLFGAEEAMGERLEIPNPYLDEELAEALELVGDTLSREDWERHRHAGRTERVEELLDRLSL</sequence>
<accession>A0A4R0H8F0</accession>
<name>A0A4R0H8F0_9ACTN</name>
<reference evidence="3 4" key="1">
    <citation type="submission" date="2019-02" db="EMBL/GenBank/DDBJ databases">
        <title>Kribbella capetownensis sp. nov. and Kribbella speibonae sp. nov., isolated from soil.</title>
        <authorList>
            <person name="Curtis S.M."/>
            <person name="Norton I."/>
            <person name="Everest G.J."/>
            <person name="Meyers P.R."/>
        </authorList>
    </citation>
    <scope>NUCLEOTIDE SEQUENCE [LARGE SCALE GENOMIC DNA]</scope>
    <source>
        <strain evidence="3 4">KCTC 29219</strain>
    </source>
</reference>
<dbReference type="SMART" id="SM00044">
    <property type="entry name" value="CYCc"/>
    <property type="match status" value="1"/>
</dbReference>
<dbReference type="PANTHER" id="PTHR47691:SF3">
    <property type="entry name" value="HTH-TYPE TRANSCRIPTIONAL REGULATOR RV0890C-RELATED"/>
    <property type="match status" value="1"/>
</dbReference>
<feature type="domain" description="Guanylate cyclase" evidence="2">
    <location>
        <begin position="7"/>
        <end position="119"/>
    </location>
</feature>
<evidence type="ECO:0000313" key="3">
    <source>
        <dbReference type="EMBL" id="TCC03939.1"/>
    </source>
</evidence>
<evidence type="ECO:0000313" key="4">
    <source>
        <dbReference type="Proteomes" id="UP000292346"/>
    </source>
</evidence>
<dbReference type="OrthoDB" id="3755432at2"/>
<dbReference type="PROSITE" id="PS50005">
    <property type="entry name" value="TPR"/>
    <property type="match status" value="1"/>
</dbReference>
<protein>
    <submittedName>
        <fullName evidence="3">Adenylate/guanylate cyclase domain-containing protein</fullName>
    </submittedName>
</protein>
<dbReference type="GO" id="GO:0009190">
    <property type="term" value="P:cyclic nucleotide biosynthetic process"/>
    <property type="evidence" value="ECO:0007669"/>
    <property type="project" value="InterPro"/>
</dbReference>
<dbReference type="PRINTS" id="PR00364">
    <property type="entry name" value="DISEASERSIST"/>
</dbReference>
<dbReference type="InterPro" id="IPR027417">
    <property type="entry name" value="P-loop_NTPase"/>
</dbReference>
<dbReference type="CDD" id="cd07302">
    <property type="entry name" value="CHD"/>
    <property type="match status" value="1"/>
</dbReference>
<dbReference type="PANTHER" id="PTHR47691">
    <property type="entry name" value="REGULATOR-RELATED"/>
    <property type="match status" value="1"/>
</dbReference>
<dbReference type="Gene3D" id="3.40.50.300">
    <property type="entry name" value="P-loop containing nucleotide triphosphate hydrolases"/>
    <property type="match status" value="1"/>
</dbReference>
<evidence type="ECO:0000256" key="1">
    <source>
        <dbReference type="PROSITE-ProRule" id="PRU00339"/>
    </source>
</evidence>
<organism evidence="3 4">
    <name type="scientific">Kribbella soli</name>
    <dbReference type="NCBI Taxonomy" id="1124743"/>
    <lineage>
        <taxon>Bacteria</taxon>
        <taxon>Bacillati</taxon>
        <taxon>Actinomycetota</taxon>
        <taxon>Actinomycetes</taxon>
        <taxon>Propionibacteriales</taxon>
        <taxon>Kribbellaceae</taxon>
        <taxon>Kribbella</taxon>
    </lineage>
</organism>
<dbReference type="SUPFAM" id="SSF48452">
    <property type="entry name" value="TPR-like"/>
    <property type="match status" value="1"/>
</dbReference>
<dbReference type="Proteomes" id="UP000292346">
    <property type="component" value="Unassembled WGS sequence"/>
</dbReference>
<dbReference type="Pfam" id="PF00931">
    <property type="entry name" value="NB-ARC"/>
    <property type="match status" value="1"/>
</dbReference>
<dbReference type="SUPFAM" id="SSF52540">
    <property type="entry name" value="P-loop containing nucleoside triphosphate hydrolases"/>
    <property type="match status" value="1"/>
</dbReference>
<feature type="repeat" description="TPR" evidence="1">
    <location>
        <begin position="679"/>
        <end position="712"/>
    </location>
</feature>
<dbReference type="AlphaFoldDB" id="A0A4R0H8F0"/>
<keyword evidence="4" id="KW-1185">Reference proteome</keyword>
<dbReference type="InterPro" id="IPR002182">
    <property type="entry name" value="NB-ARC"/>
</dbReference>
<dbReference type="SUPFAM" id="SSF55073">
    <property type="entry name" value="Nucleotide cyclase"/>
    <property type="match status" value="1"/>
</dbReference>
<dbReference type="EMBL" id="SJJZ01000004">
    <property type="protein sequence ID" value="TCC03939.1"/>
    <property type="molecule type" value="Genomic_DNA"/>
</dbReference>
<dbReference type="PROSITE" id="PS50125">
    <property type="entry name" value="GUANYLATE_CYCLASE_2"/>
    <property type="match status" value="1"/>
</dbReference>
<dbReference type="RefSeq" id="WP_131344743.1">
    <property type="nucleotide sequence ID" value="NZ_SJJZ01000004.1"/>
</dbReference>
<keyword evidence="1" id="KW-0802">TPR repeat</keyword>
<dbReference type="Pfam" id="PF13424">
    <property type="entry name" value="TPR_12"/>
    <property type="match status" value="1"/>
</dbReference>
<comment type="caution">
    <text evidence="3">The sequence shown here is derived from an EMBL/GenBank/DDBJ whole genome shotgun (WGS) entry which is preliminary data.</text>
</comment>
<dbReference type="Pfam" id="PF00211">
    <property type="entry name" value="Guanylate_cyc"/>
    <property type="match status" value="1"/>
</dbReference>
<dbReference type="GO" id="GO:0004016">
    <property type="term" value="F:adenylate cyclase activity"/>
    <property type="evidence" value="ECO:0007669"/>
    <property type="project" value="UniProtKB-ARBA"/>
</dbReference>
<dbReference type="InterPro" id="IPR001054">
    <property type="entry name" value="A/G_cyclase"/>
</dbReference>
<gene>
    <name evidence="3" type="ORF">E0H45_33070</name>
</gene>
<proteinExistence type="predicted"/>
<evidence type="ECO:0000259" key="2">
    <source>
        <dbReference type="PROSITE" id="PS50125"/>
    </source>
</evidence>
<dbReference type="InterPro" id="IPR019734">
    <property type="entry name" value="TPR_rpt"/>
</dbReference>
<dbReference type="InterPro" id="IPR029787">
    <property type="entry name" value="Nucleotide_cyclase"/>
</dbReference>
<dbReference type="Gene3D" id="1.25.40.10">
    <property type="entry name" value="Tetratricopeptide repeat domain"/>
    <property type="match status" value="1"/>
</dbReference>
<dbReference type="GO" id="GO:0035556">
    <property type="term" value="P:intracellular signal transduction"/>
    <property type="evidence" value="ECO:0007669"/>
    <property type="project" value="InterPro"/>
</dbReference>
<dbReference type="Gene3D" id="3.30.70.1230">
    <property type="entry name" value="Nucleotide cyclase"/>
    <property type="match status" value="1"/>
</dbReference>
<dbReference type="GO" id="GO:0043531">
    <property type="term" value="F:ADP binding"/>
    <property type="evidence" value="ECO:0007669"/>
    <property type="project" value="InterPro"/>
</dbReference>
<dbReference type="InterPro" id="IPR011990">
    <property type="entry name" value="TPR-like_helical_dom_sf"/>
</dbReference>